<evidence type="ECO:0000256" key="3">
    <source>
        <dbReference type="PIRSR" id="PIRSR639383-2"/>
    </source>
</evidence>
<evidence type="ECO:0000259" key="5">
    <source>
        <dbReference type="PROSITE" id="PS51084"/>
    </source>
</evidence>
<evidence type="ECO:0000256" key="4">
    <source>
        <dbReference type="PROSITE-ProRule" id="PRU00464"/>
    </source>
</evidence>
<name>A0A1L3GJ71_SYNAC</name>
<evidence type="ECO:0000256" key="2">
    <source>
        <dbReference type="PIRSR" id="PIRSR639383-1"/>
    </source>
</evidence>
<dbReference type="RefSeq" id="WP_072287772.1">
    <property type="nucleotide sequence ID" value="NZ_CP015455.1"/>
</dbReference>
<dbReference type="Pfam" id="PF01230">
    <property type="entry name" value="HIT"/>
    <property type="match status" value="1"/>
</dbReference>
<evidence type="ECO:0000313" key="7">
    <source>
        <dbReference type="Proteomes" id="UP000182264"/>
    </source>
</evidence>
<feature type="binding site" evidence="3">
    <location>
        <position position="52"/>
    </location>
    <ligand>
        <name>substrate</name>
    </ligand>
</feature>
<dbReference type="CDD" id="cd01275">
    <property type="entry name" value="FHIT"/>
    <property type="match status" value="1"/>
</dbReference>
<dbReference type="KEGG" id="pace:A6070_07630"/>
<proteinExistence type="predicted"/>
<feature type="short sequence motif" description="Histidine triad motif" evidence="4">
    <location>
        <begin position="120"/>
        <end position="124"/>
    </location>
</feature>
<protein>
    <submittedName>
        <fullName evidence="6">HIT family hydrolase</fullName>
    </submittedName>
</protein>
<dbReference type="Proteomes" id="UP000182264">
    <property type="component" value="Chromosome"/>
</dbReference>
<reference evidence="6 7" key="1">
    <citation type="journal article" date="2017" name="Genome Announc.">
        <title>Complete Genome Sequences of Two Acetylene-Fermenting Pelobacter acetylenicus Strains.</title>
        <authorList>
            <person name="Sutton J.M."/>
            <person name="Baesman S.M."/>
            <person name="Fierst J.L."/>
            <person name="Poret-Peterson A.T."/>
            <person name="Oremland R.S."/>
            <person name="Dunlap D.S."/>
            <person name="Akob D.M."/>
        </authorList>
    </citation>
    <scope>NUCLEOTIDE SEQUENCE [LARGE SCALE GENOMIC DNA]</scope>
    <source>
        <strain evidence="6 7">DSM 3247</strain>
    </source>
</reference>
<accession>A0A1L3GJ71</accession>
<dbReference type="InterPro" id="IPR052908">
    <property type="entry name" value="AP-4-A_phosphorylase"/>
</dbReference>
<dbReference type="SUPFAM" id="SSF54197">
    <property type="entry name" value="HIT-like"/>
    <property type="match status" value="1"/>
</dbReference>
<dbReference type="EMBL" id="CP015518">
    <property type="protein sequence ID" value="APG25925.1"/>
    <property type="molecule type" value="Genomic_DNA"/>
</dbReference>
<dbReference type="PROSITE" id="PS51084">
    <property type="entry name" value="HIT_2"/>
    <property type="match status" value="1"/>
</dbReference>
<keyword evidence="6" id="KW-0378">Hydrolase</keyword>
<gene>
    <name evidence="6" type="ORF">A7E75_13595</name>
</gene>
<dbReference type="InterPro" id="IPR039383">
    <property type="entry name" value="FHIT"/>
</dbReference>
<sequence length="173" mass="19941">MKHLWAPWRMTYLECKDKQAKDCCVFCVRDIVGEDAERLILWRGRHAFVVMNKFPYTNGHLLIAPYRHIPDILDLEPEESAEMLLLLRRCRMVMQHCLKPQGFNIGMNLGKIAGAGVADHLHMHIVPRWTGDTNFMPVFAEVRVIPQHLEETYAILLEGFKSVPDEGGCRCPD</sequence>
<dbReference type="PANTHER" id="PTHR42997:SF1">
    <property type="entry name" value="AP-4-A PHOSPHORYLASE"/>
    <property type="match status" value="1"/>
</dbReference>
<dbReference type="InterPro" id="IPR011146">
    <property type="entry name" value="HIT-like"/>
</dbReference>
<feature type="binding site" evidence="3">
    <location>
        <begin position="114"/>
        <end position="117"/>
    </location>
    <ligand>
        <name>substrate</name>
    </ligand>
</feature>
<feature type="binding site" evidence="3">
    <location>
        <position position="124"/>
    </location>
    <ligand>
        <name>substrate</name>
    </ligand>
</feature>
<dbReference type="STRING" id="29542.A6070_07630"/>
<keyword evidence="7" id="KW-1185">Reference proteome</keyword>
<dbReference type="GO" id="GO:0016787">
    <property type="term" value="F:hydrolase activity"/>
    <property type="evidence" value="ECO:0007669"/>
    <property type="project" value="UniProtKB-KW"/>
</dbReference>
<dbReference type="AlphaFoldDB" id="A0A1L3GJ71"/>
<evidence type="ECO:0000256" key="1">
    <source>
        <dbReference type="ARBA" id="ARBA00022741"/>
    </source>
</evidence>
<organism evidence="6 7">
    <name type="scientific">Syntrophotalea acetylenica</name>
    <name type="common">Pelobacter acetylenicus</name>
    <dbReference type="NCBI Taxonomy" id="29542"/>
    <lineage>
        <taxon>Bacteria</taxon>
        <taxon>Pseudomonadati</taxon>
        <taxon>Thermodesulfobacteriota</taxon>
        <taxon>Desulfuromonadia</taxon>
        <taxon>Desulfuromonadales</taxon>
        <taxon>Syntrophotaleaceae</taxon>
        <taxon>Syntrophotalea</taxon>
    </lineage>
</organism>
<feature type="active site" description="Tele-AMP-histidine intermediate" evidence="2">
    <location>
        <position position="122"/>
    </location>
</feature>
<dbReference type="PANTHER" id="PTHR42997">
    <property type="entry name" value="HIT FAMILY HYDROLASE"/>
    <property type="match status" value="1"/>
</dbReference>
<dbReference type="GO" id="GO:0000166">
    <property type="term" value="F:nucleotide binding"/>
    <property type="evidence" value="ECO:0007669"/>
    <property type="project" value="UniProtKB-KW"/>
</dbReference>
<dbReference type="OrthoDB" id="9784774at2"/>
<feature type="domain" description="HIT" evidence="5">
    <location>
        <begin position="27"/>
        <end position="135"/>
    </location>
</feature>
<dbReference type="Gene3D" id="3.30.428.10">
    <property type="entry name" value="HIT-like"/>
    <property type="match status" value="1"/>
</dbReference>
<keyword evidence="1" id="KW-0547">Nucleotide-binding</keyword>
<evidence type="ECO:0000313" key="6">
    <source>
        <dbReference type="EMBL" id="APG25925.1"/>
    </source>
</evidence>
<dbReference type="InterPro" id="IPR036265">
    <property type="entry name" value="HIT-like_sf"/>
</dbReference>